<evidence type="ECO:0000256" key="2">
    <source>
        <dbReference type="SAM" id="Phobius"/>
    </source>
</evidence>
<feature type="transmembrane region" description="Helical" evidence="2">
    <location>
        <begin position="442"/>
        <end position="468"/>
    </location>
</feature>
<feature type="transmembrane region" description="Helical" evidence="2">
    <location>
        <begin position="100"/>
        <end position="124"/>
    </location>
</feature>
<keyword evidence="2" id="KW-0472">Membrane</keyword>
<feature type="transmembrane region" description="Helical" evidence="2">
    <location>
        <begin position="416"/>
        <end position="436"/>
    </location>
</feature>
<proteinExistence type="predicted"/>
<dbReference type="Proteomes" id="UP000003751">
    <property type="component" value="Unassembled WGS sequence"/>
</dbReference>
<evidence type="ECO:0000313" key="5">
    <source>
        <dbReference type="Proteomes" id="UP000003751"/>
    </source>
</evidence>
<dbReference type="EMBL" id="AEMG01000004">
    <property type="protein sequence ID" value="EFW93175.1"/>
    <property type="molecule type" value="Genomic_DNA"/>
</dbReference>
<evidence type="ECO:0000256" key="1">
    <source>
        <dbReference type="SAM" id="MobiDB-lite"/>
    </source>
</evidence>
<evidence type="ECO:0000313" key="6">
    <source>
        <dbReference type="Proteomes" id="UP000184203"/>
    </source>
</evidence>
<gene>
    <name evidence="4" type="ORF">SAMN05444342_1365</name>
    <name evidence="3" type="ORF">ZOD2009_04907</name>
</gene>
<keyword evidence="2" id="KW-1133">Transmembrane helix</keyword>
<evidence type="ECO:0000313" key="4">
    <source>
        <dbReference type="EMBL" id="SHK47013.1"/>
    </source>
</evidence>
<dbReference type="OrthoDB" id="248731at2157"/>
<accession>E7QQB1</accession>
<dbReference type="PATRIC" id="fig|797209.4.peg.973"/>
<reference evidence="4" key="3">
    <citation type="submission" date="2016-11" db="EMBL/GenBank/DDBJ databases">
        <authorList>
            <person name="Jaros S."/>
            <person name="Januszkiewicz K."/>
            <person name="Wedrychowicz H."/>
        </authorList>
    </citation>
    <scope>NUCLEOTIDE SEQUENCE [LARGE SCALE GENOMIC DNA]</scope>
    <source>
        <strain evidence="4">DX253</strain>
    </source>
</reference>
<dbReference type="STRING" id="797209.GCA_000376445_01096"/>
<dbReference type="eggNOG" id="arCOG03920">
    <property type="taxonomic scope" value="Archaea"/>
</dbReference>
<keyword evidence="6" id="KW-1185">Reference proteome</keyword>
<keyword evidence="2" id="KW-0812">Transmembrane</keyword>
<reference evidence="6" key="2">
    <citation type="submission" date="2016-11" db="EMBL/GenBank/DDBJ databases">
        <authorList>
            <person name="Varghese N."/>
            <person name="Submissions S."/>
        </authorList>
    </citation>
    <scope>NUCLEOTIDE SEQUENCE [LARGE SCALE GENOMIC DNA]</scope>
    <source>
        <strain evidence="6">DX253</strain>
    </source>
</reference>
<feature type="transmembrane region" description="Helical" evidence="2">
    <location>
        <begin position="21"/>
        <end position="43"/>
    </location>
</feature>
<dbReference type="RefSeq" id="WP_007977615.1">
    <property type="nucleotide sequence ID" value="NZ_AEMG01000004.1"/>
</dbReference>
<reference evidence="3 5" key="1">
    <citation type="journal article" date="2014" name="ISME J.">
        <title>Trehalose/2-sulfotrehalose biosynthesis and glycine-betaine uptake are widely spread mechanisms for osmoadaptation in the Halobacteriales.</title>
        <authorList>
            <person name="Youssef N.H."/>
            <person name="Savage-Ashlock K.N."/>
            <person name="McCully A.L."/>
            <person name="Luedtke B."/>
            <person name="Shaw E.I."/>
            <person name="Hoff W.D."/>
            <person name="Elshahed M.S."/>
        </authorList>
    </citation>
    <scope>NUCLEOTIDE SEQUENCE [LARGE SCALE GENOMIC DNA]</scope>
    <source>
        <strain evidence="3 5">DX253</strain>
    </source>
</reference>
<sequence length="471" mass="51166">MIDRDALRRVATVIPLLGANLFPVVGVLSFGWTPVAVLVLYWVEMGIVTCWSVPKVLFAQRRSPEVGDRHLPLSELREKRGGKSLWRDGPPAYVRNVPFAAAQVNVLLLVWLVLGAFLFAQLGLQNRMTSALIRTVAVGGVGMAVGRGVEFHREYIREEKYAETSPRATQQATARHMAVFVLLMGVAGVIESARTASLVGVGVIVAAKLAHEVHNYRTEYADERPGGIVGRLLDSDGNEDPPERVSMPDGTPDERIRPDSRAVVADGIVPGVSGLASRTGYLAVLLTAFGVIVLEWVVVAAGVALLSPIVLGKMGSHYLRRGTVEYRRYGDEIVEYDRWLDEPQWRVAIDDIEESSVPRRVVDRFLGTGTIAFDWRDADEERHVPSLGPFEEVTDVAERLGLSATDAEQKDPDRTMFVAAAGIALTFLAVPVGVVVSGEMGAGGVVLLTLLFGGPFLVVLGALLWVAAMNW</sequence>
<feature type="transmembrane region" description="Helical" evidence="2">
    <location>
        <begin position="281"/>
        <end position="311"/>
    </location>
</feature>
<feature type="region of interest" description="Disordered" evidence="1">
    <location>
        <begin position="232"/>
        <end position="257"/>
    </location>
</feature>
<dbReference type="EMBL" id="FRAN01000002">
    <property type="protein sequence ID" value="SHK47013.1"/>
    <property type="molecule type" value="Genomic_DNA"/>
</dbReference>
<dbReference type="InterPro" id="IPR045466">
    <property type="entry name" value="DUF6498"/>
</dbReference>
<evidence type="ECO:0000313" key="3">
    <source>
        <dbReference type="EMBL" id="EFW93175.1"/>
    </source>
</evidence>
<organism evidence="3 5">
    <name type="scientific">Haladaptatus paucihalophilus DX253</name>
    <dbReference type="NCBI Taxonomy" id="797209"/>
    <lineage>
        <taxon>Archaea</taxon>
        <taxon>Methanobacteriati</taxon>
        <taxon>Methanobacteriota</taxon>
        <taxon>Stenosarchaea group</taxon>
        <taxon>Halobacteria</taxon>
        <taxon>Halobacteriales</taxon>
        <taxon>Haladaptataceae</taxon>
        <taxon>Haladaptatus</taxon>
    </lineage>
</organism>
<name>E7QQB1_HALPU</name>
<dbReference type="Pfam" id="PF20108">
    <property type="entry name" value="DUF6498"/>
    <property type="match status" value="1"/>
</dbReference>
<protein>
    <submittedName>
        <fullName evidence="3">Uncharacterized protein</fullName>
    </submittedName>
</protein>
<dbReference type="AlphaFoldDB" id="E7QQB1"/>
<dbReference type="Proteomes" id="UP000184203">
    <property type="component" value="Unassembled WGS sequence"/>
</dbReference>